<dbReference type="AlphaFoldDB" id="C7C5D1"/>
<proteinExistence type="predicted"/>
<feature type="chain" id="PRO_5002975867" description="Iron ABC transporter substrate-binding protein" evidence="2">
    <location>
        <begin position="41"/>
        <end position="358"/>
    </location>
</feature>
<evidence type="ECO:0008006" key="4">
    <source>
        <dbReference type="Google" id="ProtNLM"/>
    </source>
</evidence>
<keyword evidence="3" id="KW-0378">Hydrolase</keyword>
<keyword evidence="1 2" id="KW-0732">Signal</keyword>
<dbReference type="GO" id="GO:0016787">
    <property type="term" value="F:hydrolase activity"/>
    <property type="evidence" value="ECO:0007669"/>
    <property type="project" value="UniProtKB-KW"/>
</dbReference>
<evidence type="ECO:0000256" key="1">
    <source>
        <dbReference type="ARBA" id="ARBA00022729"/>
    </source>
</evidence>
<dbReference type="GO" id="GO:0030975">
    <property type="term" value="F:thiamine binding"/>
    <property type="evidence" value="ECO:0007669"/>
    <property type="project" value="TreeGrafter"/>
</dbReference>
<dbReference type="PANTHER" id="PTHR30006:SF2">
    <property type="entry name" value="ABC TRANSPORTER SUBSTRATE-BINDING PROTEIN"/>
    <property type="match status" value="1"/>
</dbReference>
<dbReference type="PIRSF" id="PIRSF002825">
    <property type="entry name" value="CfbpA"/>
    <property type="match status" value="1"/>
</dbReference>
<dbReference type="InterPro" id="IPR026045">
    <property type="entry name" value="Ferric-bd"/>
</dbReference>
<protein>
    <recommendedName>
        <fullName evidence="4">Iron ABC transporter substrate-binding protein</fullName>
    </recommendedName>
</protein>
<dbReference type="Gene3D" id="3.40.190.10">
    <property type="entry name" value="Periplasmic binding protein-like II"/>
    <property type="match status" value="2"/>
</dbReference>
<dbReference type="PANTHER" id="PTHR30006">
    <property type="entry name" value="THIAMINE-BINDING PERIPLASMIC PROTEIN-RELATED"/>
    <property type="match status" value="1"/>
</dbReference>
<evidence type="ECO:0000313" key="3">
    <source>
        <dbReference type="EMBL" id="CAZ90601.1"/>
    </source>
</evidence>
<dbReference type="CDD" id="cd13544">
    <property type="entry name" value="PBP2_Fbp_like_1"/>
    <property type="match status" value="1"/>
</dbReference>
<dbReference type="GO" id="GO:0030288">
    <property type="term" value="C:outer membrane-bounded periplasmic space"/>
    <property type="evidence" value="ECO:0007669"/>
    <property type="project" value="TreeGrafter"/>
</dbReference>
<accession>C7C5D1</accession>
<dbReference type="GO" id="GO:0030976">
    <property type="term" value="F:thiamine pyrophosphate binding"/>
    <property type="evidence" value="ECO:0007669"/>
    <property type="project" value="TreeGrafter"/>
</dbReference>
<evidence type="ECO:0000256" key="2">
    <source>
        <dbReference type="SAM" id="SignalP"/>
    </source>
</evidence>
<dbReference type="GO" id="GO:0016829">
    <property type="term" value="F:lyase activity"/>
    <property type="evidence" value="ECO:0007669"/>
    <property type="project" value="UniProtKB-KW"/>
</dbReference>
<sequence length="358" mass="38999">MPVLLRHLTSDKDNNMKMTALSALVAAGVALASFSGAAQAKGRLVVYCSATNEMCEAETKAFGDKYDVKTSFIRNGSGSTLAKVDAEKKNPQADVWYGGTLDPQSQAGEMGLLAPYQSANLSQIMEKFRDPAKVKGNYSSAVYVGILGFGVNTQRLKEKNLPVPKCWKDLTKPEYKGEIQIADPQSSGTAYTALATFVQLWGEDQAFEYLKQLNGNVSQYTKSGIAPARNAARGETAIGIGFLHDYSLEKEQGAPLELISPCEGTGYEIGGVSVLKGARNMDNAKLFVDWVLSKEAQELAWKKGKSYQILTNTTAETSPLSLKLDDLKLINYDMDKYGSTDVRKALINKWVNDVKMGK</sequence>
<dbReference type="EMBL" id="FN430677">
    <property type="protein sequence ID" value="CAZ90601.1"/>
    <property type="molecule type" value="Genomic_DNA"/>
</dbReference>
<feature type="signal peptide" evidence="2">
    <location>
        <begin position="1"/>
        <end position="40"/>
    </location>
</feature>
<dbReference type="GO" id="GO:0015888">
    <property type="term" value="P:thiamine transport"/>
    <property type="evidence" value="ECO:0007669"/>
    <property type="project" value="TreeGrafter"/>
</dbReference>
<dbReference type="Pfam" id="PF13343">
    <property type="entry name" value="SBP_bac_6"/>
    <property type="match status" value="1"/>
</dbReference>
<keyword evidence="3" id="KW-0456">Lyase</keyword>
<reference evidence="3" key="1">
    <citation type="submission" date="2009-07" db="EMBL/GenBank/DDBJ databases">
        <title>Pigment operon comparison of three Enterobacter species.</title>
        <authorList>
            <person name="Lehner A."/>
            <person name="Tischler P."/>
            <person name="Rattei T."/>
            <person name="Stephan R."/>
        </authorList>
    </citation>
    <scope>NUCLEOTIDE SEQUENCE</scope>
    <source>
        <strain evidence="3">LMG 24057T</strain>
    </source>
</reference>
<name>C7C5D1_9ENTR</name>
<dbReference type="SUPFAM" id="SSF53850">
    <property type="entry name" value="Periplasmic binding protein-like II"/>
    <property type="match status" value="1"/>
</dbReference>
<organism evidence="3">
    <name type="scientific">Franconibacter pulveris</name>
    <dbReference type="NCBI Taxonomy" id="435910"/>
    <lineage>
        <taxon>Bacteria</taxon>
        <taxon>Pseudomonadati</taxon>
        <taxon>Pseudomonadota</taxon>
        <taxon>Gammaproteobacteria</taxon>
        <taxon>Enterobacterales</taxon>
        <taxon>Enterobacteriaceae</taxon>
        <taxon>Franconibacter</taxon>
    </lineage>
</organism>